<keyword evidence="6" id="KW-0067">ATP-binding</keyword>
<dbReference type="AlphaFoldDB" id="A0A0R1VMF2"/>
<dbReference type="PATRIC" id="fig|1423750.3.peg.1964"/>
<dbReference type="CDD" id="cd03225">
    <property type="entry name" value="ABC_cobalt_CbiO_domain1"/>
    <property type="match status" value="1"/>
</dbReference>
<dbReference type="PROSITE" id="PS00211">
    <property type="entry name" value="ABC_TRANSPORTER_1"/>
    <property type="match status" value="1"/>
</dbReference>
<gene>
    <name evidence="10" type="ORF">FC89_GL001922</name>
</gene>
<evidence type="ECO:0000313" key="11">
    <source>
        <dbReference type="Proteomes" id="UP000051451"/>
    </source>
</evidence>
<dbReference type="STRING" id="1423750.FC89_GL001922"/>
<evidence type="ECO:0000256" key="7">
    <source>
        <dbReference type="ARBA" id="ARBA00022967"/>
    </source>
</evidence>
<evidence type="ECO:0000256" key="4">
    <source>
        <dbReference type="ARBA" id="ARBA00022475"/>
    </source>
</evidence>
<dbReference type="EMBL" id="AZGB01000025">
    <property type="protein sequence ID" value="KRM04891.1"/>
    <property type="molecule type" value="Genomic_DNA"/>
</dbReference>
<comment type="caution">
    <text evidence="10">The sequence shown here is derived from an EMBL/GenBank/DDBJ whole genome shotgun (WGS) entry which is preliminary data.</text>
</comment>
<dbReference type="GO" id="GO:0016887">
    <property type="term" value="F:ATP hydrolysis activity"/>
    <property type="evidence" value="ECO:0007669"/>
    <property type="project" value="InterPro"/>
</dbReference>
<keyword evidence="7" id="KW-1278">Translocase</keyword>
<accession>A0A0R1VMF2</accession>
<evidence type="ECO:0000256" key="5">
    <source>
        <dbReference type="ARBA" id="ARBA00022741"/>
    </source>
</evidence>
<keyword evidence="4" id="KW-1003">Cell membrane</keyword>
<dbReference type="GO" id="GO:0005524">
    <property type="term" value="F:ATP binding"/>
    <property type="evidence" value="ECO:0007669"/>
    <property type="project" value="UniProtKB-KW"/>
</dbReference>
<dbReference type="FunFam" id="3.40.50.300:FF:000224">
    <property type="entry name" value="Energy-coupling factor transporter ATP-binding protein EcfA"/>
    <property type="match status" value="1"/>
</dbReference>
<evidence type="ECO:0000313" key="10">
    <source>
        <dbReference type="EMBL" id="KRM04891.1"/>
    </source>
</evidence>
<organism evidence="10 11">
    <name type="scientific">Liquorilactobacillus ghanensis DSM 18630</name>
    <dbReference type="NCBI Taxonomy" id="1423750"/>
    <lineage>
        <taxon>Bacteria</taxon>
        <taxon>Bacillati</taxon>
        <taxon>Bacillota</taxon>
        <taxon>Bacilli</taxon>
        <taxon>Lactobacillales</taxon>
        <taxon>Lactobacillaceae</taxon>
        <taxon>Liquorilactobacillus</taxon>
    </lineage>
</organism>
<evidence type="ECO:0000256" key="2">
    <source>
        <dbReference type="ARBA" id="ARBA00005417"/>
    </source>
</evidence>
<dbReference type="InterPro" id="IPR017871">
    <property type="entry name" value="ABC_transporter-like_CS"/>
</dbReference>
<dbReference type="Gene3D" id="3.40.50.300">
    <property type="entry name" value="P-loop containing nucleotide triphosphate hydrolases"/>
    <property type="match status" value="1"/>
</dbReference>
<dbReference type="NCBIfam" id="NF010156">
    <property type="entry name" value="PRK13635.1"/>
    <property type="match status" value="1"/>
</dbReference>
<dbReference type="SMART" id="SM00382">
    <property type="entry name" value="AAA"/>
    <property type="match status" value="1"/>
</dbReference>
<comment type="similarity">
    <text evidence="2">Belongs to the ABC transporter superfamily.</text>
</comment>
<dbReference type="InterPro" id="IPR050095">
    <property type="entry name" value="ECF_ABC_transporter_ATP-bd"/>
</dbReference>
<protein>
    <submittedName>
        <fullName evidence="10">ABC superfamily ATP binding cassette transporter, ABC protein</fullName>
    </submittedName>
</protein>
<dbReference type="InterPro" id="IPR027417">
    <property type="entry name" value="P-loop_NTPase"/>
</dbReference>
<dbReference type="GeneID" id="98319711"/>
<evidence type="ECO:0000256" key="6">
    <source>
        <dbReference type="ARBA" id="ARBA00022840"/>
    </source>
</evidence>
<dbReference type="InterPro" id="IPR003439">
    <property type="entry name" value="ABC_transporter-like_ATP-bd"/>
</dbReference>
<dbReference type="Proteomes" id="UP000051451">
    <property type="component" value="Unassembled WGS sequence"/>
</dbReference>
<dbReference type="InterPro" id="IPR003593">
    <property type="entry name" value="AAA+_ATPase"/>
</dbReference>
<dbReference type="PANTHER" id="PTHR43553:SF24">
    <property type="entry name" value="ENERGY-COUPLING FACTOR TRANSPORTER ATP-BINDING PROTEIN ECFA1"/>
    <property type="match status" value="1"/>
</dbReference>
<dbReference type="InterPro" id="IPR015856">
    <property type="entry name" value="ABC_transpr_CbiO/EcfA_su"/>
</dbReference>
<evidence type="ECO:0000256" key="8">
    <source>
        <dbReference type="ARBA" id="ARBA00023136"/>
    </source>
</evidence>
<feature type="domain" description="ABC transporter" evidence="9">
    <location>
        <begin position="6"/>
        <end position="240"/>
    </location>
</feature>
<keyword evidence="3" id="KW-0813">Transport</keyword>
<dbReference type="SUPFAM" id="SSF52540">
    <property type="entry name" value="P-loop containing nucleoside triphosphate hydrolases"/>
    <property type="match status" value="1"/>
</dbReference>
<dbReference type="NCBIfam" id="NF010167">
    <property type="entry name" value="PRK13648.1"/>
    <property type="match status" value="1"/>
</dbReference>
<dbReference type="NCBIfam" id="TIGR04520">
    <property type="entry name" value="ECF_ATPase_1"/>
    <property type="match status" value="1"/>
</dbReference>
<dbReference type="InterPro" id="IPR030947">
    <property type="entry name" value="EcfA_1"/>
</dbReference>
<dbReference type="OrthoDB" id="9784332at2"/>
<evidence type="ECO:0000256" key="3">
    <source>
        <dbReference type="ARBA" id="ARBA00022448"/>
    </source>
</evidence>
<proteinExistence type="inferred from homology"/>
<dbReference type="PANTHER" id="PTHR43553">
    <property type="entry name" value="HEAVY METAL TRANSPORTER"/>
    <property type="match status" value="1"/>
</dbReference>
<dbReference type="RefSeq" id="WP_057872434.1">
    <property type="nucleotide sequence ID" value="NZ_AZGB01000025.1"/>
</dbReference>
<dbReference type="GO" id="GO:0043190">
    <property type="term" value="C:ATP-binding cassette (ABC) transporter complex"/>
    <property type="evidence" value="ECO:0007669"/>
    <property type="project" value="TreeGrafter"/>
</dbReference>
<comment type="subcellular location">
    <subcellularLocation>
        <location evidence="1">Cell membrane</location>
        <topology evidence="1">Peripheral membrane protein</topology>
    </subcellularLocation>
</comment>
<dbReference type="PROSITE" id="PS50893">
    <property type="entry name" value="ABC_TRANSPORTER_2"/>
    <property type="match status" value="1"/>
</dbReference>
<dbReference type="Pfam" id="PF00005">
    <property type="entry name" value="ABC_tran"/>
    <property type="match status" value="1"/>
</dbReference>
<reference evidence="10 11" key="1">
    <citation type="journal article" date="2015" name="Genome Announc.">
        <title>Expanding the biotechnology potential of lactobacilli through comparative genomics of 213 strains and associated genera.</title>
        <authorList>
            <person name="Sun Z."/>
            <person name="Harris H.M."/>
            <person name="McCann A."/>
            <person name="Guo C."/>
            <person name="Argimon S."/>
            <person name="Zhang W."/>
            <person name="Yang X."/>
            <person name="Jeffery I.B."/>
            <person name="Cooney J.C."/>
            <person name="Kagawa T.F."/>
            <person name="Liu W."/>
            <person name="Song Y."/>
            <person name="Salvetti E."/>
            <person name="Wrobel A."/>
            <person name="Rasinkangas P."/>
            <person name="Parkhill J."/>
            <person name="Rea M.C."/>
            <person name="O'Sullivan O."/>
            <person name="Ritari J."/>
            <person name="Douillard F.P."/>
            <person name="Paul Ross R."/>
            <person name="Yang R."/>
            <person name="Briner A.E."/>
            <person name="Felis G.E."/>
            <person name="de Vos W.M."/>
            <person name="Barrangou R."/>
            <person name="Klaenhammer T.R."/>
            <person name="Caufield P.W."/>
            <person name="Cui Y."/>
            <person name="Zhang H."/>
            <person name="O'Toole P.W."/>
        </authorList>
    </citation>
    <scope>NUCLEOTIDE SEQUENCE [LARGE SCALE GENOMIC DNA]</scope>
    <source>
        <strain evidence="10 11">DSM 18630</strain>
    </source>
</reference>
<keyword evidence="8" id="KW-0472">Membrane</keyword>
<sequence>MTSSIIEIEQLNFKYSQQAEFLFKDFNFRIENHEWVAIIGHNGSGKSTLARLIDGLLQPQSGTITVDQQKLNVENIWEIRQKIGMVFQNPENQFVGANVAEDVAFGLENQAVPYDLMHQRVRAALQRVNMLQFADQEPVNLSGGQKQRVALAGVIALQPKVIILDEATSMLDPEGRRDVIQLIHELKMQHDFTIISITHDIDEAALADRVVVLDDGKIIESAPPEQVFAHGKELVSLGLAVPFSEKIKAALTQRHVKVPAQYYTEQRMVDWICQSISKM</sequence>
<dbReference type="GO" id="GO:0042626">
    <property type="term" value="F:ATPase-coupled transmembrane transporter activity"/>
    <property type="evidence" value="ECO:0007669"/>
    <property type="project" value="TreeGrafter"/>
</dbReference>
<keyword evidence="11" id="KW-1185">Reference proteome</keyword>
<keyword evidence="5" id="KW-0547">Nucleotide-binding</keyword>
<evidence type="ECO:0000259" key="9">
    <source>
        <dbReference type="PROSITE" id="PS50893"/>
    </source>
</evidence>
<evidence type="ECO:0000256" key="1">
    <source>
        <dbReference type="ARBA" id="ARBA00004202"/>
    </source>
</evidence>
<name>A0A0R1VMF2_9LACO</name>